<comment type="caution">
    <text evidence="2">The sequence shown here is derived from an EMBL/GenBank/DDBJ whole genome shotgun (WGS) entry which is preliminary data.</text>
</comment>
<evidence type="ECO:0000259" key="1">
    <source>
        <dbReference type="Pfam" id="PF08241"/>
    </source>
</evidence>
<name>A0A7W5FLY8_9BACL</name>
<dbReference type="GO" id="GO:0008757">
    <property type="term" value="F:S-adenosylmethionine-dependent methyltransferase activity"/>
    <property type="evidence" value="ECO:0007669"/>
    <property type="project" value="InterPro"/>
</dbReference>
<feature type="domain" description="Methyltransferase type 11" evidence="1">
    <location>
        <begin position="46"/>
        <end position="149"/>
    </location>
</feature>
<keyword evidence="2" id="KW-0830">Ubiquinone</keyword>
<dbReference type="GO" id="GO:0032259">
    <property type="term" value="P:methylation"/>
    <property type="evidence" value="ECO:0007669"/>
    <property type="project" value="UniProtKB-KW"/>
</dbReference>
<evidence type="ECO:0000313" key="2">
    <source>
        <dbReference type="EMBL" id="MBB3109512.1"/>
    </source>
</evidence>
<dbReference type="AlphaFoldDB" id="A0A7W5FLY8"/>
<dbReference type="SUPFAM" id="SSF53335">
    <property type="entry name" value="S-adenosyl-L-methionine-dependent methyltransferases"/>
    <property type="match status" value="1"/>
</dbReference>
<dbReference type="Gene3D" id="3.40.50.150">
    <property type="entry name" value="Vaccinia Virus protein VP39"/>
    <property type="match status" value="1"/>
</dbReference>
<proteinExistence type="predicted"/>
<dbReference type="InterPro" id="IPR029063">
    <property type="entry name" value="SAM-dependent_MTases_sf"/>
</dbReference>
<dbReference type="CDD" id="cd02440">
    <property type="entry name" value="AdoMet_MTases"/>
    <property type="match status" value="1"/>
</dbReference>
<dbReference type="InterPro" id="IPR050508">
    <property type="entry name" value="Methyltransf_Superfamily"/>
</dbReference>
<dbReference type="RefSeq" id="WP_183598602.1">
    <property type="nucleotide sequence ID" value="NZ_JACHXK010000002.1"/>
</dbReference>
<evidence type="ECO:0000313" key="3">
    <source>
        <dbReference type="Proteomes" id="UP000570361"/>
    </source>
</evidence>
<dbReference type="Proteomes" id="UP000570361">
    <property type="component" value="Unassembled WGS sequence"/>
</dbReference>
<gene>
    <name evidence="2" type="ORF">FHS18_001564</name>
</gene>
<sequence length="232" mass="26582">MPDHEQIYRNEAEQYERLIAREDYEHQIERTIRELAPHLALLEAADIGAGTGRLTRLLAPLVRSITAMDASAAMLEETKKQLADLGVTNWRTSVSDHRKLSLPDQSVDLLTAGWTICYVASSNLPGWEQNLADVMKELERIIRPGGTAILFENFGTGSEQPNPPDFLTAYYAKLENDYGFHHKWIRTDYRFASPEEAETLCRFFFGDWLADPLKQEPRTIVPECTGVWWKHF</sequence>
<keyword evidence="2" id="KW-0489">Methyltransferase</keyword>
<reference evidence="2 3" key="1">
    <citation type="submission" date="2020-08" db="EMBL/GenBank/DDBJ databases">
        <title>Genomic Encyclopedia of Type Strains, Phase III (KMG-III): the genomes of soil and plant-associated and newly described type strains.</title>
        <authorList>
            <person name="Whitman W."/>
        </authorList>
    </citation>
    <scope>NUCLEOTIDE SEQUENCE [LARGE SCALE GENOMIC DNA]</scope>
    <source>
        <strain evidence="2 3">CECT 5862</strain>
    </source>
</reference>
<keyword evidence="3" id="KW-1185">Reference proteome</keyword>
<dbReference type="InterPro" id="IPR013216">
    <property type="entry name" value="Methyltransf_11"/>
</dbReference>
<dbReference type="Pfam" id="PF08241">
    <property type="entry name" value="Methyltransf_11"/>
    <property type="match status" value="1"/>
</dbReference>
<dbReference type="EMBL" id="JACHXK010000002">
    <property type="protein sequence ID" value="MBB3109512.1"/>
    <property type="molecule type" value="Genomic_DNA"/>
</dbReference>
<accession>A0A7W5FLY8</accession>
<organism evidence="2 3">
    <name type="scientific">Paenibacillus phyllosphaerae</name>
    <dbReference type="NCBI Taxonomy" id="274593"/>
    <lineage>
        <taxon>Bacteria</taxon>
        <taxon>Bacillati</taxon>
        <taxon>Bacillota</taxon>
        <taxon>Bacilli</taxon>
        <taxon>Bacillales</taxon>
        <taxon>Paenibacillaceae</taxon>
        <taxon>Paenibacillus</taxon>
    </lineage>
</organism>
<dbReference type="PANTHER" id="PTHR42912">
    <property type="entry name" value="METHYLTRANSFERASE"/>
    <property type="match status" value="1"/>
</dbReference>
<keyword evidence="2" id="KW-0808">Transferase</keyword>
<protein>
    <submittedName>
        <fullName evidence="2">Ubiquinone/menaquinone biosynthesis C-methylase UbiE</fullName>
    </submittedName>
</protein>